<proteinExistence type="predicted"/>
<feature type="region of interest" description="Disordered" evidence="1">
    <location>
        <begin position="243"/>
        <end position="277"/>
    </location>
</feature>
<reference evidence="2" key="1">
    <citation type="submission" date="2020-11" db="EMBL/GenBank/DDBJ databases">
        <title>Nocardia NEAU-351.nov., a novel actinomycete isolated from the cow dung.</title>
        <authorList>
            <person name="Zhang X."/>
        </authorList>
    </citation>
    <scope>NUCLEOTIDE SEQUENCE</scope>
    <source>
        <strain evidence="2">NEAU-351</strain>
    </source>
</reference>
<organism evidence="2 3">
    <name type="scientific">Nocardia bovistercoris</name>
    <dbReference type="NCBI Taxonomy" id="2785916"/>
    <lineage>
        <taxon>Bacteria</taxon>
        <taxon>Bacillati</taxon>
        <taxon>Actinomycetota</taxon>
        <taxon>Actinomycetes</taxon>
        <taxon>Mycobacteriales</taxon>
        <taxon>Nocardiaceae</taxon>
        <taxon>Nocardia</taxon>
    </lineage>
</organism>
<dbReference type="Proteomes" id="UP000655751">
    <property type="component" value="Unassembled WGS sequence"/>
</dbReference>
<feature type="compositionally biased region" description="Basic and acidic residues" evidence="1">
    <location>
        <begin position="1"/>
        <end position="16"/>
    </location>
</feature>
<protein>
    <submittedName>
        <fullName evidence="2">Uncharacterized protein</fullName>
    </submittedName>
</protein>
<evidence type="ECO:0000313" key="2">
    <source>
        <dbReference type="EMBL" id="MBH0776200.1"/>
    </source>
</evidence>
<feature type="compositionally biased region" description="Polar residues" evidence="1">
    <location>
        <begin position="252"/>
        <end position="267"/>
    </location>
</feature>
<sequence length="488" mass="53219">MHGYERHPSRVSESRRKPSTTNESAHQPNGTNETEPRPNTSDRLTVVDEIFLRTHRGYGIPIALQGLWRTADRVDRDLLEAVHAALRAGPLGRRVVRPSVPGARRRWQSSTRAHPLEYGDQVIPVSGLLDWAETTGDDLDPEFGPGWRLAAVPLDDGGSVVSLTCSHVLADGRALAIAVDDALRVAANGDRSRVRADHLRPTSDWADARRQWTTVLGGTARAALDGIPHGLPDKILRKLSDTSPRATAPRPMNQSASKPSSQRSGPSTREHSSARKITNHAAVVQIPVDAWNLTAQEHGSTPNSLFIWTIARILWDAGFPEPRIEASLPVDTRAEPRVNNDLAVTSVTLTRTDTPATIREKSRAAYEYRMTSPAGLPEEILQVIPDRLAATLSAGAGERDILCSNIGQLPLTLNNLGPHHCTGVAARAIHPGLTTLPRTRLSAYLCTTGSLHTLALTALDHTHFPTPYELHKHLKSATALLSLPTHFW</sequence>
<feature type="region of interest" description="Disordered" evidence="1">
    <location>
        <begin position="1"/>
        <end position="42"/>
    </location>
</feature>
<evidence type="ECO:0000256" key="1">
    <source>
        <dbReference type="SAM" id="MobiDB-lite"/>
    </source>
</evidence>
<gene>
    <name evidence="2" type="ORF">IT779_07880</name>
</gene>
<feature type="compositionally biased region" description="Polar residues" evidence="1">
    <location>
        <begin position="19"/>
        <end position="42"/>
    </location>
</feature>
<name>A0A931IA95_9NOCA</name>
<dbReference type="InterPro" id="IPR023213">
    <property type="entry name" value="CAT-like_dom_sf"/>
</dbReference>
<dbReference type="Gene3D" id="3.30.559.10">
    <property type="entry name" value="Chloramphenicol acetyltransferase-like domain"/>
    <property type="match status" value="1"/>
</dbReference>
<dbReference type="AlphaFoldDB" id="A0A931IA95"/>
<dbReference type="RefSeq" id="WP_196148460.1">
    <property type="nucleotide sequence ID" value="NZ_JADMLG010000002.1"/>
</dbReference>
<accession>A0A931IA95</accession>
<evidence type="ECO:0000313" key="3">
    <source>
        <dbReference type="Proteomes" id="UP000655751"/>
    </source>
</evidence>
<comment type="caution">
    <text evidence="2">The sequence shown here is derived from an EMBL/GenBank/DDBJ whole genome shotgun (WGS) entry which is preliminary data.</text>
</comment>
<dbReference type="EMBL" id="JADMLG010000002">
    <property type="protein sequence ID" value="MBH0776200.1"/>
    <property type="molecule type" value="Genomic_DNA"/>
</dbReference>
<dbReference type="SUPFAM" id="SSF52777">
    <property type="entry name" value="CoA-dependent acyltransferases"/>
    <property type="match status" value="1"/>
</dbReference>
<keyword evidence="3" id="KW-1185">Reference proteome</keyword>